<dbReference type="RefSeq" id="XP_008025099.1">
    <property type="nucleotide sequence ID" value="XM_008026908.1"/>
</dbReference>
<dbReference type="Proteomes" id="UP000016935">
    <property type="component" value="Unassembled WGS sequence"/>
</dbReference>
<dbReference type="EMBL" id="KB908592">
    <property type="protein sequence ID" value="EOA86531.1"/>
    <property type="molecule type" value="Genomic_DNA"/>
</dbReference>
<protein>
    <submittedName>
        <fullName evidence="2">Uncharacterized protein</fullName>
    </submittedName>
</protein>
<organism evidence="2 3">
    <name type="scientific">Exserohilum turcicum (strain 28A)</name>
    <name type="common">Northern leaf blight fungus</name>
    <name type="synonym">Setosphaeria turcica</name>
    <dbReference type="NCBI Taxonomy" id="671987"/>
    <lineage>
        <taxon>Eukaryota</taxon>
        <taxon>Fungi</taxon>
        <taxon>Dikarya</taxon>
        <taxon>Ascomycota</taxon>
        <taxon>Pezizomycotina</taxon>
        <taxon>Dothideomycetes</taxon>
        <taxon>Pleosporomycetidae</taxon>
        <taxon>Pleosporales</taxon>
        <taxon>Pleosporineae</taxon>
        <taxon>Pleosporaceae</taxon>
        <taxon>Exserohilum</taxon>
    </lineage>
</organism>
<proteinExistence type="predicted"/>
<dbReference type="GeneID" id="19404676"/>
<reference evidence="2 3" key="2">
    <citation type="journal article" date="2013" name="PLoS Genet.">
        <title>Comparative genome structure, secondary metabolite, and effector coding capacity across Cochliobolus pathogens.</title>
        <authorList>
            <person name="Condon B.J."/>
            <person name="Leng Y."/>
            <person name="Wu D."/>
            <person name="Bushley K.E."/>
            <person name="Ohm R.A."/>
            <person name="Otillar R."/>
            <person name="Martin J."/>
            <person name="Schackwitz W."/>
            <person name="Grimwood J."/>
            <person name="MohdZainudin N."/>
            <person name="Xue C."/>
            <person name="Wang R."/>
            <person name="Manning V.A."/>
            <person name="Dhillon B."/>
            <person name="Tu Z.J."/>
            <person name="Steffenson B.J."/>
            <person name="Salamov A."/>
            <person name="Sun H."/>
            <person name="Lowry S."/>
            <person name="LaButti K."/>
            <person name="Han J."/>
            <person name="Copeland A."/>
            <person name="Lindquist E."/>
            <person name="Barry K."/>
            <person name="Schmutz J."/>
            <person name="Baker S.E."/>
            <person name="Ciuffetti L.M."/>
            <person name="Grigoriev I.V."/>
            <person name="Zhong S."/>
            <person name="Turgeon B.G."/>
        </authorList>
    </citation>
    <scope>NUCLEOTIDE SEQUENCE [LARGE SCALE GENOMIC DNA]</scope>
    <source>
        <strain evidence="3">28A</strain>
    </source>
</reference>
<dbReference type="HOGENOM" id="CLU_1971858_0_0_1"/>
<reference evidence="2 3" key="1">
    <citation type="journal article" date="2012" name="PLoS Pathog.">
        <title>Diverse lifestyles and strategies of plant pathogenesis encoded in the genomes of eighteen Dothideomycetes fungi.</title>
        <authorList>
            <person name="Ohm R.A."/>
            <person name="Feau N."/>
            <person name="Henrissat B."/>
            <person name="Schoch C.L."/>
            <person name="Horwitz B.A."/>
            <person name="Barry K.W."/>
            <person name="Condon B.J."/>
            <person name="Copeland A.C."/>
            <person name="Dhillon B."/>
            <person name="Glaser F."/>
            <person name="Hesse C.N."/>
            <person name="Kosti I."/>
            <person name="LaButti K."/>
            <person name="Lindquist E.A."/>
            <person name="Lucas S."/>
            <person name="Salamov A.A."/>
            <person name="Bradshaw R.E."/>
            <person name="Ciuffetti L."/>
            <person name="Hamelin R.C."/>
            <person name="Kema G.H.J."/>
            <person name="Lawrence C."/>
            <person name="Scott J.A."/>
            <person name="Spatafora J.W."/>
            <person name="Turgeon B.G."/>
            <person name="de Wit P.J.G.M."/>
            <person name="Zhong S."/>
            <person name="Goodwin S.B."/>
            <person name="Grigoriev I.V."/>
        </authorList>
    </citation>
    <scope>NUCLEOTIDE SEQUENCE [LARGE SCALE GENOMIC DNA]</scope>
    <source>
        <strain evidence="3">28A</strain>
    </source>
</reference>
<accession>R0IP62</accession>
<name>R0IP62_EXST2</name>
<feature type="region of interest" description="Disordered" evidence="1">
    <location>
        <begin position="75"/>
        <end position="127"/>
    </location>
</feature>
<evidence type="ECO:0000313" key="2">
    <source>
        <dbReference type="EMBL" id="EOA86531.1"/>
    </source>
</evidence>
<sequence length="127" mass="14746">MRGLHTFRLDTDVDPEFKIIKVNGHVFAPKVWSDMNTLFQSRNWVGFDMVARHDPVPDSTYVDTLRTMYRFVRLHEEAVEEEEEEEDKDEGEDEDEDGDEDEDEDENGDGDGDGDRGEDKDGDEDEE</sequence>
<dbReference type="AlphaFoldDB" id="R0IP62"/>
<evidence type="ECO:0000313" key="3">
    <source>
        <dbReference type="Proteomes" id="UP000016935"/>
    </source>
</evidence>
<feature type="compositionally biased region" description="Acidic residues" evidence="1">
    <location>
        <begin position="78"/>
        <end position="112"/>
    </location>
</feature>
<evidence type="ECO:0000256" key="1">
    <source>
        <dbReference type="SAM" id="MobiDB-lite"/>
    </source>
</evidence>
<gene>
    <name evidence="2" type="ORF">SETTUDRAFT_41149</name>
</gene>
<keyword evidence="3" id="KW-1185">Reference proteome</keyword>